<dbReference type="InterPro" id="IPR000276">
    <property type="entry name" value="GPCR_Rhodpsn"/>
</dbReference>
<dbReference type="AlphaFoldDB" id="A0A835ZXL8"/>
<protein>
    <recommendedName>
        <fullName evidence="13">G-protein coupled receptors family 1 profile domain-containing protein</fullName>
    </recommendedName>
</protein>
<feature type="transmembrane region" description="Helical" evidence="12">
    <location>
        <begin position="405"/>
        <end position="424"/>
    </location>
</feature>
<evidence type="ECO:0000256" key="5">
    <source>
        <dbReference type="ARBA" id="ARBA00023040"/>
    </source>
</evidence>
<evidence type="ECO:0000256" key="7">
    <source>
        <dbReference type="ARBA" id="ARBA00023157"/>
    </source>
</evidence>
<keyword evidence="6 12" id="KW-0472">Membrane</keyword>
<feature type="domain" description="G-protein coupled receptors family 1 profile" evidence="13">
    <location>
        <begin position="32"/>
        <end position="278"/>
    </location>
</feature>
<evidence type="ECO:0000313" key="14">
    <source>
        <dbReference type="EMBL" id="KAG5198663.1"/>
    </source>
</evidence>
<dbReference type="InterPro" id="IPR051893">
    <property type="entry name" value="HCARs"/>
</dbReference>
<dbReference type="Pfam" id="PF00001">
    <property type="entry name" value="7tm_1"/>
    <property type="match status" value="2"/>
</dbReference>
<dbReference type="Gene3D" id="1.20.1070.10">
    <property type="entry name" value="Rhodopsin 7-helix transmembrane proteins"/>
    <property type="match status" value="2"/>
</dbReference>
<keyword evidence="3 10" id="KW-0812">Transmembrane</keyword>
<feature type="transmembrane region" description="Helical" evidence="12">
    <location>
        <begin position="365"/>
        <end position="385"/>
    </location>
</feature>
<feature type="compositionally biased region" description="Polar residues" evidence="11">
    <location>
        <begin position="625"/>
        <end position="639"/>
    </location>
</feature>
<feature type="transmembrane region" description="Helical" evidence="12">
    <location>
        <begin position="52"/>
        <end position="71"/>
    </location>
</feature>
<evidence type="ECO:0000256" key="4">
    <source>
        <dbReference type="ARBA" id="ARBA00022989"/>
    </source>
</evidence>
<dbReference type="GO" id="GO:0005886">
    <property type="term" value="C:plasma membrane"/>
    <property type="evidence" value="ECO:0007669"/>
    <property type="project" value="UniProtKB-SubCell"/>
</dbReference>
<keyword evidence="5 10" id="KW-0297">G-protein coupled receptor</keyword>
<feature type="transmembrane region" description="Helical" evidence="12">
    <location>
        <begin position="533"/>
        <end position="555"/>
    </location>
</feature>
<feature type="transmembrane region" description="Helical" evidence="12">
    <location>
        <begin position="91"/>
        <end position="111"/>
    </location>
</feature>
<name>A0A835ZXL8_SHEEP</name>
<keyword evidence="8 10" id="KW-0675">Receptor</keyword>
<gene>
    <name evidence="14" type="ORF">JEQ12_007259</name>
</gene>
<proteinExistence type="inferred from homology"/>
<organism evidence="14 15">
    <name type="scientific">Ovis aries</name>
    <name type="common">Sheep</name>
    <dbReference type="NCBI Taxonomy" id="9940"/>
    <lineage>
        <taxon>Eukaryota</taxon>
        <taxon>Metazoa</taxon>
        <taxon>Chordata</taxon>
        <taxon>Craniata</taxon>
        <taxon>Vertebrata</taxon>
        <taxon>Euteleostomi</taxon>
        <taxon>Mammalia</taxon>
        <taxon>Eutheria</taxon>
        <taxon>Laurasiatheria</taxon>
        <taxon>Artiodactyla</taxon>
        <taxon>Ruminantia</taxon>
        <taxon>Pecora</taxon>
        <taxon>Bovidae</taxon>
        <taxon>Caprinae</taxon>
        <taxon>Ovis</taxon>
    </lineage>
</organism>
<evidence type="ECO:0000313" key="15">
    <source>
        <dbReference type="Proteomes" id="UP000664991"/>
    </source>
</evidence>
<evidence type="ECO:0000256" key="3">
    <source>
        <dbReference type="ARBA" id="ARBA00022692"/>
    </source>
</evidence>
<comment type="similarity">
    <text evidence="10">Belongs to the G-protein coupled receptor 1 family.</text>
</comment>
<feature type="transmembrane region" description="Helical" evidence="12">
    <location>
        <begin position="334"/>
        <end position="353"/>
    </location>
</feature>
<reference evidence="14 15" key="1">
    <citation type="submission" date="2020-12" db="EMBL/GenBank/DDBJ databases">
        <title>De novo assembly of Tibetan sheep genome.</title>
        <authorList>
            <person name="Li X."/>
        </authorList>
    </citation>
    <scope>NUCLEOTIDE SEQUENCE [LARGE SCALE GENOMIC DNA]</scope>
    <source>
        <tissue evidence="14">Heart</tissue>
    </source>
</reference>
<feature type="transmembrane region" description="Helical" evidence="12">
    <location>
        <begin position="132"/>
        <end position="152"/>
    </location>
</feature>
<dbReference type="PRINTS" id="PR00237">
    <property type="entry name" value="GPCRRHODOPSN"/>
</dbReference>
<dbReference type="PROSITE" id="PS50262">
    <property type="entry name" value="G_PROTEIN_RECEP_F1_2"/>
    <property type="match status" value="2"/>
</dbReference>
<evidence type="ECO:0000256" key="9">
    <source>
        <dbReference type="ARBA" id="ARBA00023224"/>
    </source>
</evidence>
<keyword evidence="7" id="KW-1015">Disulfide bond</keyword>
<dbReference type="PROSITE" id="PS00237">
    <property type="entry name" value="G_PROTEIN_RECEP_F1_1"/>
    <property type="match status" value="2"/>
</dbReference>
<keyword evidence="2" id="KW-1003">Cell membrane</keyword>
<dbReference type="GO" id="GO:0070553">
    <property type="term" value="F:nicotinic acid receptor activity"/>
    <property type="evidence" value="ECO:0007669"/>
    <property type="project" value="TreeGrafter"/>
</dbReference>
<dbReference type="PANTHER" id="PTHR46048">
    <property type="entry name" value="HYDROXYCARBOXYLIC ACID RECEPTOR 2"/>
    <property type="match status" value="1"/>
</dbReference>
<dbReference type="InterPro" id="IPR017452">
    <property type="entry name" value="GPCR_Rhodpsn_7TM"/>
</dbReference>
<feature type="transmembrane region" description="Helical" evidence="12">
    <location>
        <begin position="575"/>
        <end position="597"/>
    </location>
</feature>
<sequence length="664" mass="76351">MANRSCCLIQGYHMPEVMPSLLILAFVLGILGNGIALCGFCFHMKTWKPSTIYLFNLAIADFLLMICLPFRTDYYLRQRQWAFEDIPCRMALFMLAMNRAGSIVFLTVVAVDRYFKVVHPHHMVNTISNWTAVGIVCALWTLVILGTLYLLMENHLCVQEKVIACESFIMVSANGWHDVMFQLEFFLPLGIILFCSFKIIWSLKQRQRLARQSRMKKPIRFIMMVAVVFIACYLPSALARLYFLWTVPSSACNPSVHMALHVTLSFTYINSMLDPLGPSTFLTSQEPKRNDSKNNMLPAFRSCTFFCKYLHFKEGEKNCCVFRDDFIAKVLPPVVGLEFVFGLLGNGLALWIFCFHLKSWKASRVFLFNLAVADFLLIICLPFLADNYVRRWDWKFGEIPCRLMLFMLAMNRQGSIIFLTVVAVDRYFRVVHPHHALNKISNRTAGIISCLLWGITIGLTVHLLYRTRLIENQGSKLCSSFSICDAFRWHDAMFLLEFFVPLGIILFCSVRIVWSLRQRQMNRHAKIKRAINFIMVVAIVFIICFLPSVAVRIHIFWLLRKAGTENCDIYRSVDLAFYITLSFTYMNSMLDPLVYYFSSPSFPNFFSTLINRCLQRKGPDELDNNRSTSAELTGDLSTTKNVPEALMSNLSEPQSPSYLNPVSS</sequence>
<dbReference type="FunFam" id="1.20.1070.10:FF:000241">
    <property type="entry name" value="Hydroxycarboxylic acid receptor 1"/>
    <property type="match status" value="1"/>
</dbReference>
<keyword evidence="9 10" id="KW-0807">Transducer</keyword>
<comment type="subcellular location">
    <subcellularLocation>
        <location evidence="1">Cell membrane</location>
        <topology evidence="1">Multi-pass membrane protein</topology>
    </subcellularLocation>
</comment>
<dbReference type="CDD" id="cd15201">
    <property type="entry name" value="7tmA_HCAR1-3"/>
    <property type="match status" value="1"/>
</dbReference>
<feature type="transmembrane region" description="Helical" evidence="12">
    <location>
        <begin position="20"/>
        <end position="40"/>
    </location>
</feature>
<feature type="transmembrane region" description="Helical" evidence="12">
    <location>
        <begin position="221"/>
        <end position="245"/>
    </location>
</feature>
<evidence type="ECO:0000256" key="6">
    <source>
        <dbReference type="ARBA" id="ARBA00023136"/>
    </source>
</evidence>
<evidence type="ECO:0000256" key="11">
    <source>
        <dbReference type="SAM" id="MobiDB-lite"/>
    </source>
</evidence>
<evidence type="ECO:0000256" key="1">
    <source>
        <dbReference type="ARBA" id="ARBA00004651"/>
    </source>
</evidence>
<evidence type="ECO:0000259" key="13">
    <source>
        <dbReference type="PROSITE" id="PS50262"/>
    </source>
</evidence>
<dbReference type="SUPFAM" id="SSF81321">
    <property type="entry name" value="Family A G protein-coupled receptor-like"/>
    <property type="match status" value="2"/>
</dbReference>
<dbReference type="PANTHER" id="PTHR46048:SF6">
    <property type="entry name" value="HYDROXYCARBOXYLIC ACID RECEPTOR 2"/>
    <property type="match status" value="1"/>
</dbReference>
<feature type="transmembrane region" description="Helical" evidence="12">
    <location>
        <begin position="492"/>
        <end position="513"/>
    </location>
</feature>
<dbReference type="EMBL" id="JAEMGP010000017">
    <property type="protein sequence ID" value="KAG5198663.1"/>
    <property type="molecule type" value="Genomic_DNA"/>
</dbReference>
<evidence type="ECO:0000256" key="12">
    <source>
        <dbReference type="SAM" id="Phobius"/>
    </source>
</evidence>
<comment type="caution">
    <text evidence="14">The sequence shown here is derived from an EMBL/GenBank/DDBJ whole genome shotgun (WGS) entry which is preliminary data.</text>
</comment>
<feature type="transmembrane region" description="Helical" evidence="12">
    <location>
        <begin position="445"/>
        <end position="465"/>
    </location>
</feature>
<evidence type="ECO:0000256" key="2">
    <source>
        <dbReference type="ARBA" id="ARBA00022475"/>
    </source>
</evidence>
<keyword evidence="4 12" id="KW-1133">Transmembrane helix</keyword>
<feature type="transmembrane region" description="Helical" evidence="12">
    <location>
        <begin position="179"/>
        <end position="201"/>
    </location>
</feature>
<evidence type="ECO:0000256" key="8">
    <source>
        <dbReference type="ARBA" id="ARBA00023170"/>
    </source>
</evidence>
<feature type="region of interest" description="Disordered" evidence="11">
    <location>
        <begin position="620"/>
        <end position="639"/>
    </location>
</feature>
<feature type="domain" description="G-protein coupled receptors family 1 profile" evidence="13">
    <location>
        <begin position="345"/>
        <end position="595"/>
    </location>
</feature>
<accession>A0A835ZXL8</accession>
<dbReference type="Proteomes" id="UP000664991">
    <property type="component" value="Chromosome 17"/>
</dbReference>
<evidence type="ECO:0000256" key="10">
    <source>
        <dbReference type="RuleBase" id="RU000688"/>
    </source>
</evidence>